<name>A0AA88HIP3_ARTSF</name>
<dbReference type="GO" id="GO:0035194">
    <property type="term" value="P:regulatory ncRNA-mediated post-transcriptional gene silencing"/>
    <property type="evidence" value="ECO:0007669"/>
    <property type="project" value="TreeGrafter"/>
</dbReference>
<reference evidence="7" key="1">
    <citation type="submission" date="2023-07" db="EMBL/GenBank/DDBJ databases">
        <title>Chromosome-level genome assembly of Artemia franciscana.</title>
        <authorList>
            <person name="Jo E."/>
        </authorList>
    </citation>
    <scope>NUCLEOTIDE SEQUENCE</scope>
    <source>
        <tissue evidence="7">Whole body</tissue>
    </source>
</reference>
<feature type="region of interest" description="Disordered" evidence="5">
    <location>
        <begin position="1055"/>
        <end position="1090"/>
    </location>
</feature>
<feature type="compositionally biased region" description="Basic and acidic residues" evidence="5">
    <location>
        <begin position="1113"/>
        <end position="1122"/>
    </location>
</feature>
<dbReference type="InterPro" id="IPR041679">
    <property type="entry name" value="DNA2/NAM7-like_C"/>
</dbReference>
<feature type="zinc finger region" description="C3H1-type" evidence="4">
    <location>
        <begin position="24"/>
        <end position="52"/>
    </location>
</feature>
<feature type="compositionally biased region" description="Polar residues" evidence="5">
    <location>
        <begin position="1056"/>
        <end position="1065"/>
    </location>
</feature>
<dbReference type="Pfam" id="PF13087">
    <property type="entry name" value="AAA_12"/>
    <property type="match status" value="1"/>
</dbReference>
<evidence type="ECO:0000256" key="3">
    <source>
        <dbReference type="ARBA" id="ARBA00022833"/>
    </source>
</evidence>
<dbReference type="InterPro" id="IPR036855">
    <property type="entry name" value="Znf_CCCH_sf"/>
</dbReference>
<feature type="domain" description="C3H1-type" evidence="6">
    <location>
        <begin position="24"/>
        <end position="52"/>
    </location>
</feature>
<dbReference type="InterPro" id="IPR027417">
    <property type="entry name" value="P-loop_NTPase"/>
</dbReference>
<organism evidence="7 8">
    <name type="scientific">Artemia franciscana</name>
    <name type="common">Brine shrimp</name>
    <name type="synonym">Artemia sanfranciscana</name>
    <dbReference type="NCBI Taxonomy" id="6661"/>
    <lineage>
        <taxon>Eukaryota</taxon>
        <taxon>Metazoa</taxon>
        <taxon>Ecdysozoa</taxon>
        <taxon>Arthropoda</taxon>
        <taxon>Crustacea</taxon>
        <taxon>Branchiopoda</taxon>
        <taxon>Anostraca</taxon>
        <taxon>Artemiidae</taxon>
        <taxon>Artemia</taxon>
    </lineage>
</organism>
<dbReference type="GO" id="GO:0043186">
    <property type="term" value="C:P granule"/>
    <property type="evidence" value="ECO:0007669"/>
    <property type="project" value="TreeGrafter"/>
</dbReference>
<dbReference type="GO" id="GO:0005829">
    <property type="term" value="C:cytosol"/>
    <property type="evidence" value="ECO:0007669"/>
    <property type="project" value="TreeGrafter"/>
</dbReference>
<dbReference type="InterPro" id="IPR047187">
    <property type="entry name" value="SF1_C_Upf1"/>
</dbReference>
<feature type="region of interest" description="Disordered" evidence="5">
    <location>
        <begin position="1113"/>
        <end position="1139"/>
    </location>
</feature>
<feature type="compositionally biased region" description="Polar residues" evidence="5">
    <location>
        <begin position="1123"/>
        <end position="1133"/>
    </location>
</feature>
<dbReference type="SUPFAM" id="SSF90229">
    <property type="entry name" value="CCCH zinc finger"/>
    <property type="match status" value="1"/>
</dbReference>
<evidence type="ECO:0000313" key="8">
    <source>
        <dbReference type="Proteomes" id="UP001187531"/>
    </source>
</evidence>
<keyword evidence="2 4" id="KW-0863">Zinc-finger</keyword>
<keyword evidence="1 4" id="KW-0479">Metal-binding</keyword>
<keyword evidence="3 4" id="KW-0862">Zinc</keyword>
<evidence type="ECO:0000256" key="2">
    <source>
        <dbReference type="ARBA" id="ARBA00022771"/>
    </source>
</evidence>
<gene>
    <name evidence="7" type="ORF">QYM36_016440</name>
</gene>
<dbReference type="InterPro" id="IPR045055">
    <property type="entry name" value="DNA2/NAM7-like"/>
</dbReference>
<dbReference type="Pfam" id="PF13086">
    <property type="entry name" value="AAA_11"/>
    <property type="match status" value="2"/>
</dbReference>
<dbReference type="InterPro" id="IPR041677">
    <property type="entry name" value="DNA2/NAM7_AAA_11"/>
</dbReference>
<dbReference type="GO" id="GO:0004386">
    <property type="term" value="F:helicase activity"/>
    <property type="evidence" value="ECO:0007669"/>
    <property type="project" value="InterPro"/>
</dbReference>
<sequence length="1161" mass="131292">MLGPVVSSTFQGPEGRSLPRGVAFADLAICAQYLSMGFCRLGDQCAKAHSVDELEHWKSQYQIKMVHLKDQSIAQKLKARMSDENEGIVLHNEIAGVIITCDKALIVSSESRPCSMEWVFVVESDKVLQAVFFFAEGSSEYYSISAVESPEGKNTPKSIEWVNRFPNQICGIISYVITIVFESDIYGTFRQELVFDFGNNQYVTKKMCLDILCGNAGIELEQVERTIWSDSIRWDYSNSKIIEFDDKEKLTKAEEFLMKHYPPPNPENFRPTQAVNEPKFTPNNYKERMKVLVTIEELEQQKVISKFNICSMLAICSSYMLTPGIDCVTKYSREGELFAVMHLTGDLSGDTAAGRLVLSSCNQVLLKIVGDKIPEEERPVVYEAIIEDKLKEYVYLRLSKSLVSDFKLKIEEPVTAEVQFQLNRLPFCERLFANDRVYIEHVCPSAYCDIPLSAPATGNYEKLNQRQRQAVEAITAPLSDRIPVVTLVGPFGTGKTFTFAEAIKALADFPENRVLVCTYSNSAADLYIRYHLHPYVKAGNAHARPLRIYYHQRWLNSVHDDVLEYSLYDPEVRMFRYPTREELENSRIIVTTLSLSRKLLEVGLPRGFFTHILIDEAAQCLEADALISLSLANERTRIALAGDYMQLSPTVYSALAKEKGFHVSLLERLYNFYSEGFPCRILLVENYRSHPAIVDFTSTLFYNGRLQSSGNALRHPDIYPLAFYTAVGKDVQDSNSTAYYNLAEVYEVVERVVSLKEKWPACWGEFNESSIGVVSPYADQVFRIRGELRRRQLHGISVERIVNVQGKEYRVIIMSTVRTRLTTRMPRTDRQANLVVLADEDYGLLSDERLVNAALTRAQSLVITVGDPIALCAIGRCRKLWEKYIHTCERNGSFFGMQSRWLRFELDAVDLQILYGLNPLAPIFVPGRTWRPFENRSYYDVDNVLHHLRPVYLIQPIYGVAPVRLPVEGAPLIAMPHRLQMPSRLPPATSVPFNPLLSRSRSLLGQPVTAQHGMNHLNFESINRQAQFHMQKLLQLQAMQAQMQRGLYPHVASRMPLQQASSEPTRTGFPPGFSPQNTASPSRLNTSSSPRLITVEELEASLLSMDVSAEMKGRISDSRVESRASTGNGNNSDPHFENGVFICNGDTALDGSLEGSDQEDT</sequence>
<protein>
    <recommendedName>
        <fullName evidence="6">C3H1-type domain-containing protein</fullName>
    </recommendedName>
</protein>
<dbReference type="FunFam" id="3.40.50.300:FF:000419">
    <property type="entry name" value="Probable helicase with zinc finger domain"/>
    <property type="match status" value="1"/>
</dbReference>
<dbReference type="Proteomes" id="UP001187531">
    <property type="component" value="Unassembled WGS sequence"/>
</dbReference>
<dbReference type="EMBL" id="JAVRJZ010000020">
    <property type="protein sequence ID" value="KAK2706396.1"/>
    <property type="molecule type" value="Genomic_DNA"/>
</dbReference>
<dbReference type="PANTHER" id="PTHR10887">
    <property type="entry name" value="DNA2/NAM7 HELICASE FAMILY"/>
    <property type="match status" value="1"/>
</dbReference>
<dbReference type="GO" id="GO:0008270">
    <property type="term" value="F:zinc ion binding"/>
    <property type="evidence" value="ECO:0007669"/>
    <property type="project" value="UniProtKB-KW"/>
</dbReference>
<evidence type="ECO:0000256" key="1">
    <source>
        <dbReference type="ARBA" id="ARBA00022723"/>
    </source>
</evidence>
<dbReference type="PROSITE" id="PS50103">
    <property type="entry name" value="ZF_C3H1"/>
    <property type="match status" value="1"/>
</dbReference>
<dbReference type="SUPFAM" id="SSF52540">
    <property type="entry name" value="P-loop containing nucleoside triphosphate hydrolases"/>
    <property type="match status" value="1"/>
</dbReference>
<evidence type="ECO:0000256" key="5">
    <source>
        <dbReference type="SAM" id="MobiDB-lite"/>
    </source>
</evidence>
<comment type="caution">
    <text evidence="7">The sequence shown here is derived from an EMBL/GenBank/DDBJ whole genome shotgun (WGS) entry which is preliminary data.</text>
</comment>
<evidence type="ECO:0000259" key="6">
    <source>
        <dbReference type="PROSITE" id="PS50103"/>
    </source>
</evidence>
<feature type="compositionally biased region" description="Polar residues" evidence="5">
    <location>
        <begin position="1074"/>
        <end position="1090"/>
    </location>
</feature>
<evidence type="ECO:0000313" key="7">
    <source>
        <dbReference type="EMBL" id="KAK2706396.1"/>
    </source>
</evidence>
<dbReference type="Gene3D" id="3.40.50.300">
    <property type="entry name" value="P-loop containing nucleotide triphosphate hydrolases"/>
    <property type="match status" value="2"/>
</dbReference>
<keyword evidence="8" id="KW-1185">Reference proteome</keyword>
<accession>A0AA88HIP3</accession>
<evidence type="ECO:0000256" key="4">
    <source>
        <dbReference type="PROSITE-ProRule" id="PRU00723"/>
    </source>
</evidence>
<dbReference type="AlphaFoldDB" id="A0AA88HIP3"/>
<dbReference type="PANTHER" id="PTHR10887:SF365">
    <property type="entry name" value="HELICASE WITH ZINC FINGER DOMAIN-RELATED"/>
    <property type="match status" value="1"/>
</dbReference>
<proteinExistence type="predicted"/>
<dbReference type="InterPro" id="IPR000571">
    <property type="entry name" value="Znf_CCCH"/>
</dbReference>
<dbReference type="CDD" id="cd18808">
    <property type="entry name" value="SF1_C_Upf1"/>
    <property type="match status" value="1"/>
</dbReference>